<dbReference type="GeneID" id="66255400"/>
<proteinExistence type="predicted"/>
<evidence type="ECO:0000313" key="2">
    <source>
        <dbReference type="Proteomes" id="UP000247594"/>
    </source>
</evidence>
<name>A0A0F5EQG2_AVIPA</name>
<dbReference type="KEGG" id="apag:EIA51_07725"/>
<dbReference type="EMBL" id="QJPJ01000026">
    <property type="protein sequence ID" value="PXZ38127.1"/>
    <property type="molecule type" value="Genomic_DNA"/>
</dbReference>
<sequence length="221" mass="25453">MVNQTGAKEVTPIYPFVASEMTEEIELAWKNVFLRVFKKMLWHRQRDLLHYGSPYLAQSALLTKFALNDGLSLMRADGDIDRLRYLFKAWRVKNPKRGFHFLRTYLQMLYPDGFTIEQLWQETDKPYTTSLVNAEGVRRKNTPHWLTSRIKISITDISEDGQQILQYVSTIQSIIGARFVVGLTVKKELGNKNKPSKVVIGTGFSGFNFASFKGKCRLPII</sequence>
<comment type="caution">
    <text evidence="1">The sequence shown here is derived from an EMBL/GenBank/DDBJ whole genome shotgun (WGS) entry which is preliminary data.</text>
</comment>
<accession>A0A0F5EQG2</accession>
<evidence type="ECO:0000313" key="1">
    <source>
        <dbReference type="EMBL" id="PXZ38127.1"/>
    </source>
</evidence>
<protein>
    <submittedName>
        <fullName evidence="1">Uncharacterized protein</fullName>
    </submittedName>
</protein>
<reference evidence="1 2" key="1">
    <citation type="submission" date="2018-06" db="EMBL/GenBank/DDBJ databases">
        <authorList>
            <person name="Teymurazov M."/>
            <person name="Kislichkina A."/>
            <person name="Abaymova A."/>
            <person name="Mukhina T."/>
            <person name="Mayskaya N."/>
            <person name="Svetoch E."/>
            <person name="Bogun A."/>
        </authorList>
    </citation>
    <scope>NUCLEOTIDE SEQUENCE [LARGE SCALE GENOMIC DNA]</scope>
    <source>
        <strain evidence="1 2">SCPM-O-B-8406</strain>
    </source>
</reference>
<dbReference type="AlphaFoldDB" id="A0A0F5EQG2"/>
<dbReference type="RefSeq" id="WP_035689181.1">
    <property type="nucleotide sequence ID" value="NZ_CP034110.1"/>
</dbReference>
<dbReference type="Proteomes" id="UP000247594">
    <property type="component" value="Unassembled WGS sequence"/>
</dbReference>
<gene>
    <name evidence="1" type="ORF">DM482_11115</name>
</gene>
<organism evidence="1 2">
    <name type="scientific">Avibacterium paragallinarum</name>
    <name type="common">Haemophilus gallinarum</name>
    <dbReference type="NCBI Taxonomy" id="728"/>
    <lineage>
        <taxon>Bacteria</taxon>
        <taxon>Pseudomonadati</taxon>
        <taxon>Pseudomonadota</taxon>
        <taxon>Gammaproteobacteria</taxon>
        <taxon>Pasteurellales</taxon>
        <taxon>Pasteurellaceae</taxon>
        <taxon>Avibacterium</taxon>
    </lineage>
</organism>